<accession>A0A5N5FNE5</accession>
<dbReference type="PANTHER" id="PTHR31286:SF99">
    <property type="entry name" value="DUF4283 DOMAIN-CONTAINING PROTEIN"/>
    <property type="match status" value="1"/>
</dbReference>
<evidence type="ECO:0000313" key="3">
    <source>
        <dbReference type="Proteomes" id="UP000327157"/>
    </source>
</evidence>
<proteinExistence type="predicted"/>
<reference evidence="2 3" key="1">
    <citation type="submission" date="2019-09" db="EMBL/GenBank/DDBJ databases">
        <authorList>
            <person name="Ou C."/>
        </authorList>
    </citation>
    <scope>NUCLEOTIDE SEQUENCE [LARGE SCALE GENOMIC DNA]</scope>
    <source>
        <strain evidence="2">S2</strain>
        <tissue evidence="2">Leaf</tissue>
    </source>
</reference>
<keyword evidence="3" id="KW-1185">Reference proteome</keyword>
<comment type="caution">
    <text evidence="2">The sequence shown here is derived from an EMBL/GenBank/DDBJ whole genome shotgun (WGS) entry which is preliminary data.</text>
</comment>
<dbReference type="EMBL" id="SMOL01000695">
    <property type="protein sequence ID" value="KAB2602742.1"/>
    <property type="molecule type" value="Genomic_DNA"/>
</dbReference>
<protein>
    <recommendedName>
        <fullName evidence="1">DUF4283 domain-containing protein</fullName>
    </recommendedName>
</protein>
<dbReference type="PANTHER" id="PTHR31286">
    <property type="entry name" value="GLYCINE-RICH CELL WALL STRUCTURAL PROTEIN 1.8-LIKE"/>
    <property type="match status" value="1"/>
</dbReference>
<name>A0A5N5FNE5_9ROSA</name>
<reference evidence="2 3" key="3">
    <citation type="submission" date="2019-11" db="EMBL/GenBank/DDBJ databases">
        <title>A de novo genome assembly of a pear dwarfing rootstock.</title>
        <authorList>
            <person name="Wang F."/>
            <person name="Wang J."/>
            <person name="Li S."/>
            <person name="Zhang Y."/>
            <person name="Fang M."/>
            <person name="Ma L."/>
            <person name="Zhao Y."/>
            <person name="Jiang S."/>
        </authorList>
    </citation>
    <scope>NUCLEOTIDE SEQUENCE [LARGE SCALE GENOMIC DNA]</scope>
    <source>
        <strain evidence="2">S2</strain>
        <tissue evidence="2">Leaf</tissue>
    </source>
</reference>
<gene>
    <name evidence="2" type="ORF">D8674_003747</name>
</gene>
<dbReference type="OrthoDB" id="1164717at2759"/>
<evidence type="ECO:0000313" key="2">
    <source>
        <dbReference type="EMBL" id="KAB2602742.1"/>
    </source>
</evidence>
<dbReference type="InterPro" id="IPR040256">
    <property type="entry name" value="At4g02000-like"/>
</dbReference>
<dbReference type="Proteomes" id="UP000327157">
    <property type="component" value="Chromosome 10"/>
</dbReference>
<dbReference type="AlphaFoldDB" id="A0A5N5FNE5"/>
<organism evidence="2 3">
    <name type="scientific">Pyrus ussuriensis x Pyrus communis</name>
    <dbReference type="NCBI Taxonomy" id="2448454"/>
    <lineage>
        <taxon>Eukaryota</taxon>
        <taxon>Viridiplantae</taxon>
        <taxon>Streptophyta</taxon>
        <taxon>Embryophyta</taxon>
        <taxon>Tracheophyta</taxon>
        <taxon>Spermatophyta</taxon>
        <taxon>Magnoliopsida</taxon>
        <taxon>eudicotyledons</taxon>
        <taxon>Gunneridae</taxon>
        <taxon>Pentapetalae</taxon>
        <taxon>rosids</taxon>
        <taxon>fabids</taxon>
        <taxon>Rosales</taxon>
        <taxon>Rosaceae</taxon>
        <taxon>Amygdaloideae</taxon>
        <taxon>Maleae</taxon>
        <taxon>Pyrus</taxon>
    </lineage>
</organism>
<reference evidence="3" key="2">
    <citation type="submission" date="2019-10" db="EMBL/GenBank/DDBJ databases">
        <title>A de novo genome assembly of a pear dwarfing rootstock.</title>
        <authorList>
            <person name="Wang F."/>
            <person name="Wang J."/>
            <person name="Li S."/>
            <person name="Zhang Y."/>
            <person name="Fang M."/>
            <person name="Ma L."/>
            <person name="Zhao Y."/>
            <person name="Jiang S."/>
        </authorList>
    </citation>
    <scope>NUCLEOTIDE SEQUENCE [LARGE SCALE GENOMIC DNA]</scope>
</reference>
<evidence type="ECO:0000259" key="1">
    <source>
        <dbReference type="Pfam" id="PF14111"/>
    </source>
</evidence>
<dbReference type="InterPro" id="IPR025558">
    <property type="entry name" value="DUF4283"/>
</dbReference>
<sequence length="242" mass="28013">MESRCLVWKMFGQVVGTKLIKGKLAISWKGLIQGNFFLDHFSRHWFMIEFTNKEDVAVVLEGRPWYVKGQIFHVEKWTPNFCDLDEIHTIKPWIRVPRLAIQFKEAKIVKNLVEVIGKVIKVDKVTLHGLNGLFVLVLMEDNGPIYVSYEKLFEVCFYCGGIRLDGHRCPIGLKNSRPLFLIEMMFKKEPKVFPTSVMDVTSWNEEMQEDVTIYFPQVTLFKDDHVDPGQGSAREAEPESEG</sequence>
<dbReference type="Pfam" id="PF14111">
    <property type="entry name" value="DUF4283"/>
    <property type="match status" value="1"/>
</dbReference>
<feature type="domain" description="DUF4283" evidence="1">
    <location>
        <begin position="4"/>
        <end position="81"/>
    </location>
</feature>